<dbReference type="HOGENOM" id="CLU_058004_0_0_4"/>
<dbReference type="GO" id="GO:0016020">
    <property type="term" value="C:membrane"/>
    <property type="evidence" value="ECO:0007669"/>
    <property type="project" value="InterPro"/>
</dbReference>
<feature type="transmembrane region" description="Helical" evidence="1">
    <location>
        <begin position="57"/>
        <end position="77"/>
    </location>
</feature>
<evidence type="ECO:0000313" key="3">
    <source>
        <dbReference type="EMBL" id="AIY39788.1"/>
    </source>
</evidence>
<keyword evidence="1" id="KW-0812">Transmembrane</keyword>
<evidence type="ECO:0000259" key="2">
    <source>
        <dbReference type="Pfam" id="PF00892"/>
    </source>
</evidence>
<keyword evidence="1" id="KW-1133">Transmembrane helix</keyword>
<feature type="transmembrane region" description="Helical" evidence="1">
    <location>
        <begin position="26"/>
        <end position="51"/>
    </location>
</feature>
<organism evidence="3 4">
    <name type="scientific">Collimonas arenae</name>
    <dbReference type="NCBI Taxonomy" id="279058"/>
    <lineage>
        <taxon>Bacteria</taxon>
        <taxon>Pseudomonadati</taxon>
        <taxon>Pseudomonadota</taxon>
        <taxon>Betaproteobacteria</taxon>
        <taxon>Burkholderiales</taxon>
        <taxon>Oxalobacteraceae</taxon>
        <taxon>Collimonas</taxon>
    </lineage>
</organism>
<feature type="transmembrane region" description="Helical" evidence="1">
    <location>
        <begin position="121"/>
        <end position="139"/>
    </location>
</feature>
<protein>
    <submittedName>
        <fullName evidence="3">Integral membrane protein</fullName>
    </submittedName>
</protein>
<keyword evidence="1" id="KW-0472">Membrane</keyword>
<feature type="transmembrane region" description="Helical" evidence="1">
    <location>
        <begin position="98"/>
        <end position="115"/>
    </location>
</feature>
<dbReference type="InterPro" id="IPR037185">
    <property type="entry name" value="EmrE-like"/>
</dbReference>
<feature type="domain" description="EamA" evidence="2">
    <location>
        <begin position="29"/>
        <end position="166"/>
    </location>
</feature>
<dbReference type="STRING" id="279058.LT85_0628"/>
<keyword evidence="4" id="KW-1185">Reference proteome</keyword>
<feature type="transmembrane region" description="Helical" evidence="1">
    <location>
        <begin position="151"/>
        <end position="167"/>
    </location>
</feature>
<feature type="transmembrane region" description="Helical" evidence="1">
    <location>
        <begin position="294"/>
        <end position="313"/>
    </location>
</feature>
<gene>
    <name evidence="3" type="ORF">LT85_0628</name>
</gene>
<dbReference type="EMBL" id="CP009962">
    <property type="protein sequence ID" value="AIY39788.1"/>
    <property type="molecule type" value="Genomic_DNA"/>
</dbReference>
<dbReference type="Proteomes" id="UP000030302">
    <property type="component" value="Chromosome"/>
</dbReference>
<feature type="transmembrane region" description="Helical" evidence="1">
    <location>
        <begin position="262"/>
        <end position="282"/>
    </location>
</feature>
<dbReference type="AlphaFoldDB" id="A0A0A1F517"/>
<feature type="transmembrane region" description="Helical" evidence="1">
    <location>
        <begin position="218"/>
        <end position="242"/>
    </location>
</feature>
<evidence type="ECO:0000313" key="4">
    <source>
        <dbReference type="Proteomes" id="UP000030302"/>
    </source>
</evidence>
<dbReference type="SUPFAM" id="SSF103481">
    <property type="entry name" value="Multidrug resistance efflux transporter EmrE"/>
    <property type="match status" value="2"/>
</dbReference>
<sequence length="345" mass="37174">MSTVATHFWSSYGITSFPPPLTGPRIMLTGILCALGAGLMWGLVFIAPLMLPDYPGLMLSFGRYVAFGLIALTPALLHRKRIATLSKADWRAALKLSLVGNLLYYAALATAIQLADAPLPTMIIGTLPVVISVFSNWSPGHAAESVAWRRLAPSLVIIFIGILFVNAAELAHMRQMGSSNTRSMSDYLLGCLIALCGVAAWTWYPIVNARYLRANPHISPSIWATAQGLAVLPLALIGLFSYGGYQKLTGGSYAFPFGPRPLQFVGLMLLIGLSASWIGTLLWNKASQRLPTALLAQLIVFETLSALLYAFIFRGAVPGMQVAAGIVLLCIGIIFGVRTFQHQIP</sequence>
<evidence type="ECO:0000256" key="1">
    <source>
        <dbReference type="SAM" id="Phobius"/>
    </source>
</evidence>
<dbReference type="Pfam" id="PF00892">
    <property type="entry name" value="EamA"/>
    <property type="match status" value="1"/>
</dbReference>
<feature type="transmembrane region" description="Helical" evidence="1">
    <location>
        <begin position="187"/>
        <end position="206"/>
    </location>
</feature>
<dbReference type="KEGG" id="care:LT85_0628"/>
<proteinExistence type="predicted"/>
<dbReference type="InterPro" id="IPR000620">
    <property type="entry name" value="EamA_dom"/>
</dbReference>
<accession>A0A0A1F517</accession>
<feature type="transmembrane region" description="Helical" evidence="1">
    <location>
        <begin position="319"/>
        <end position="340"/>
    </location>
</feature>
<reference evidence="4" key="1">
    <citation type="journal article" date="2014" name="Soil Biol. Biochem.">
        <title>Structure and function of bacterial communities in ageing soils: Insights from the Mendocino ecological staircase.</title>
        <authorList>
            <person name="Uroz S."/>
            <person name="Tech J.J."/>
            <person name="Sawaya N.A."/>
            <person name="Frey-Klett P."/>
            <person name="Leveau J.H.J."/>
        </authorList>
    </citation>
    <scope>NUCLEOTIDE SEQUENCE [LARGE SCALE GENOMIC DNA]</scope>
    <source>
        <strain evidence="4">Cal35</strain>
    </source>
</reference>
<name>A0A0A1F517_9BURK</name>